<evidence type="ECO:0000256" key="4">
    <source>
        <dbReference type="ARBA" id="ARBA00022917"/>
    </source>
</evidence>
<dbReference type="PATRIC" id="fig|1619001.3.peg.1027"/>
<dbReference type="InterPro" id="IPR014039">
    <property type="entry name" value="Transl_elong_EFTs/EF1B_dimer"/>
</dbReference>
<dbReference type="PROSITE" id="PS01126">
    <property type="entry name" value="EF_TS_1"/>
    <property type="match status" value="1"/>
</dbReference>
<comment type="similarity">
    <text evidence="1 5 6">Belongs to the EF-Ts family.</text>
</comment>
<proteinExistence type="inferred from homology"/>
<dbReference type="SUPFAM" id="SSF46934">
    <property type="entry name" value="UBA-like"/>
    <property type="match status" value="1"/>
</dbReference>
<organism evidence="9 10">
    <name type="scientific">Candidatus Uhrbacteria bacterium GW2011_GWF2_46_218</name>
    <dbReference type="NCBI Taxonomy" id="1619001"/>
    <lineage>
        <taxon>Bacteria</taxon>
        <taxon>Candidatus Uhriibacteriota</taxon>
    </lineage>
</organism>
<sequence>MGIDAKQVAQLRATTGAGMMDAKQALEETAGDIEKAIDVLRKKGVAKAEKKAERATREGRVYAYLHANGKLGALVEISSETDFVARNEKFLTFCHDVAMHVSALDPQYVTREEVPTDLLEKEKEIYRAEMQGQNKPAEVIEKIIEGKINKWYSEVVLLDQPFVKDEDKTVGDLLKEHIAGLGENMQIRRFARFQIG</sequence>
<evidence type="ECO:0000313" key="10">
    <source>
        <dbReference type="Proteomes" id="UP000034705"/>
    </source>
</evidence>
<dbReference type="Gene3D" id="1.10.286.20">
    <property type="match status" value="1"/>
</dbReference>
<comment type="subcellular location">
    <subcellularLocation>
        <location evidence="5 7">Cytoplasm</location>
    </subcellularLocation>
</comment>
<dbReference type="InterPro" id="IPR009060">
    <property type="entry name" value="UBA-like_sf"/>
</dbReference>
<evidence type="ECO:0000256" key="1">
    <source>
        <dbReference type="ARBA" id="ARBA00005532"/>
    </source>
</evidence>
<evidence type="ECO:0000256" key="7">
    <source>
        <dbReference type="RuleBase" id="RU000643"/>
    </source>
</evidence>
<dbReference type="HAMAP" id="MF_00050">
    <property type="entry name" value="EF_Ts"/>
    <property type="match status" value="1"/>
</dbReference>
<feature type="region of interest" description="Involved in Mg(2+) ion dislocation from EF-Tu" evidence="5">
    <location>
        <begin position="81"/>
        <end position="84"/>
    </location>
</feature>
<dbReference type="GO" id="GO:0003746">
    <property type="term" value="F:translation elongation factor activity"/>
    <property type="evidence" value="ECO:0007669"/>
    <property type="project" value="UniProtKB-UniRule"/>
</dbReference>
<evidence type="ECO:0000256" key="6">
    <source>
        <dbReference type="RuleBase" id="RU000642"/>
    </source>
</evidence>
<dbReference type="InterPro" id="IPR036402">
    <property type="entry name" value="EF-Ts_dimer_sf"/>
</dbReference>
<name>A0A0G1RLB2_9BACT</name>
<dbReference type="NCBIfam" id="TIGR00116">
    <property type="entry name" value="tsf"/>
    <property type="match status" value="1"/>
</dbReference>
<evidence type="ECO:0000313" key="9">
    <source>
        <dbReference type="EMBL" id="KKU30768.1"/>
    </source>
</evidence>
<comment type="function">
    <text evidence="5 6">Associates with the EF-Tu.GDP complex and induces the exchange of GDP to GTP. It remains bound to the aminoacyl-tRNA.EF-Tu.GTP complex up to the GTP hydrolysis stage on the ribosome.</text>
</comment>
<dbReference type="CDD" id="cd14275">
    <property type="entry name" value="UBA_EF-Ts"/>
    <property type="match status" value="1"/>
</dbReference>
<evidence type="ECO:0000256" key="5">
    <source>
        <dbReference type="HAMAP-Rule" id="MF_00050"/>
    </source>
</evidence>
<dbReference type="PANTHER" id="PTHR11741">
    <property type="entry name" value="ELONGATION FACTOR TS"/>
    <property type="match status" value="1"/>
</dbReference>
<evidence type="ECO:0000256" key="2">
    <source>
        <dbReference type="ARBA" id="ARBA00016956"/>
    </source>
</evidence>
<dbReference type="Proteomes" id="UP000034705">
    <property type="component" value="Unassembled WGS sequence"/>
</dbReference>
<dbReference type="GO" id="GO:0005737">
    <property type="term" value="C:cytoplasm"/>
    <property type="evidence" value="ECO:0007669"/>
    <property type="project" value="UniProtKB-SubCell"/>
</dbReference>
<dbReference type="FunFam" id="1.10.286.20:FF:000001">
    <property type="entry name" value="Elongation factor Ts"/>
    <property type="match status" value="1"/>
</dbReference>
<dbReference type="PROSITE" id="PS01127">
    <property type="entry name" value="EF_TS_2"/>
    <property type="match status" value="1"/>
</dbReference>
<keyword evidence="5" id="KW-0963">Cytoplasm</keyword>
<accession>A0A0G1RLB2</accession>
<keyword evidence="4 5" id="KW-0648">Protein biosynthesis</keyword>
<protein>
    <recommendedName>
        <fullName evidence="2 5">Elongation factor Ts</fullName>
        <shortName evidence="5">EF-Ts</shortName>
    </recommendedName>
</protein>
<dbReference type="InterPro" id="IPR001816">
    <property type="entry name" value="Transl_elong_EFTs/EF1B"/>
</dbReference>
<dbReference type="Gene3D" id="3.30.479.20">
    <property type="entry name" value="Elongation factor Ts, dimerisation domain"/>
    <property type="match status" value="1"/>
</dbReference>
<dbReference type="PANTHER" id="PTHR11741:SF0">
    <property type="entry name" value="ELONGATION FACTOR TS, MITOCHONDRIAL"/>
    <property type="match status" value="1"/>
</dbReference>
<feature type="domain" description="Translation elongation factor EFTs/EF1B dimerisation" evidence="8">
    <location>
        <begin position="10"/>
        <end position="196"/>
    </location>
</feature>
<dbReference type="SUPFAM" id="SSF54713">
    <property type="entry name" value="Elongation factor Ts (EF-Ts), dimerisation domain"/>
    <property type="match status" value="1"/>
</dbReference>
<comment type="caution">
    <text evidence="9">The sequence shown here is derived from an EMBL/GenBank/DDBJ whole genome shotgun (WGS) entry which is preliminary data.</text>
</comment>
<gene>
    <name evidence="5" type="primary">tsf</name>
    <name evidence="9" type="ORF">UX45_C0035G0007</name>
</gene>
<dbReference type="EMBL" id="LCMG01000035">
    <property type="protein sequence ID" value="KKU30768.1"/>
    <property type="molecule type" value="Genomic_DNA"/>
</dbReference>
<dbReference type="InterPro" id="IPR018101">
    <property type="entry name" value="Transl_elong_Ts_CS"/>
</dbReference>
<dbReference type="AlphaFoldDB" id="A0A0G1RLB2"/>
<reference evidence="9 10" key="1">
    <citation type="journal article" date="2015" name="Nature">
        <title>rRNA introns, odd ribosomes, and small enigmatic genomes across a large radiation of phyla.</title>
        <authorList>
            <person name="Brown C.T."/>
            <person name="Hug L.A."/>
            <person name="Thomas B.C."/>
            <person name="Sharon I."/>
            <person name="Castelle C.J."/>
            <person name="Singh A."/>
            <person name="Wilkins M.J."/>
            <person name="Williams K.H."/>
            <person name="Banfield J.F."/>
        </authorList>
    </citation>
    <scope>NUCLEOTIDE SEQUENCE [LARGE SCALE GENOMIC DNA]</scope>
</reference>
<dbReference type="Gene3D" id="1.10.8.10">
    <property type="entry name" value="DNA helicase RuvA subunit, C-terminal domain"/>
    <property type="match status" value="1"/>
</dbReference>
<dbReference type="Pfam" id="PF00889">
    <property type="entry name" value="EF_TS"/>
    <property type="match status" value="1"/>
</dbReference>
<evidence type="ECO:0000259" key="8">
    <source>
        <dbReference type="Pfam" id="PF00889"/>
    </source>
</evidence>
<keyword evidence="3 5" id="KW-0251">Elongation factor</keyword>
<evidence type="ECO:0000256" key="3">
    <source>
        <dbReference type="ARBA" id="ARBA00022768"/>
    </source>
</evidence>
<dbReference type="FunFam" id="1.10.8.10:FF:000001">
    <property type="entry name" value="Elongation factor Ts"/>
    <property type="match status" value="1"/>
</dbReference>